<sequence length="55" mass="5941">MVTRNTDNDSTVSKWHDKIFGEILSKEAQLNNALADLISLSNDADISSSVSSSLT</sequence>
<dbReference type="AlphaFoldDB" id="A0A8S2X532"/>
<name>A0A8S2X532_9BILA</name>
<proteinExistence type="predicted"/>
<accession>A0A8S2X532</accession>
<comment type="caution">
    <text evidence="1">The sequence shown here is derived from an EMBL/GenBank/DDBJ whole genome shotgun (WGS) entry which is preliminary data.</text>
</comment>
<feature type="non-terminal residue" evidence="1">
    <location>
        <position position="55"/>
    </location>
</feature>
<evidence type="ECO:0000313" key="2">
    <source>
        <dbReference type="Proteomes" id="UP000681967"/>
    </source>
</evidence>
<dbReference type="EMBL" id="CAJOBH010072088">
    <property type="protein sequence ID" value="CAF4476751.1"/>
    <property type="molecule type" value="Genomic_DNA"/>
</dbReference>
<protein>
    <submittedName>
        <fullName evidence="1">Uncharacterized protein</fullName>
    </submittedName>
</protein>
<dbReference type="Proteomes" id="UP000681967">
    <property type="component" value="Unassembled WGS sequence"/>
</dbReference>
<organism evidence="1 2">
    <name type="scientific">Rotaria magnacalcarata</name>
    <dbReference type="NCBI Taxonomy" id="392030"/>
    <lineage>
        <taxon>Eukaryota</taxon>
        <taxon>Metazoa</taxon>
        <taxon>Spiralia</taxon>
        <taxon>Gnathifera</taxon>
        <taxon>Rotifera</taxon>
        <taxon>Eurotatoria</taxon>
        <taxon>Bdelloidea</taxon>
        <taxon>Philodinida</taxon>
        <taxon>Philodinidae</taxon>
        <taxon>Rotaria</taxon>
    </lineage>
</organism>
<reference evidence="1" key="1">
    <citation type="submission" date="2021-02" db="EMBL/GenBank/DDBJ databases">
        <authorList>
            <person name="Nowell W R."/>
        </authorList>
    </citation>
    <scope>NUCLEOTIDE SEQUENCE</scope>
</reference>
<evidence type="ECO:0000313" key="1">
    <source>
        <dbReference type="EMBL" id="CAF4476751.1"/>
    </source>
</evidence>
<gene>
    <name evidence="1" type="ORF">BYL167_LOCUS34926</name>
</gene>